<accession>A0A1F5KMS2</accession>
<dbReference type="AlphaFoldDB" id="A0A1F5KMS2"/>
<dbReference type="EMBL" id="MFDM01000030">
    <property type="protein sequence ID" value="OGE42140.1"/>
    <property type="molecule type" value="Genomic_DNA"/>
</dbReference>
<keyword evidence="1" id="KW-0812">Transmembrane</keyword>
<sequence length="113" mass="12554">MKDSTKKIAVGYIRSTTGNKKSLEDQERSIKQYCEKESLELMALFIDSKSSGKLPGYAMAQMFLVIGTLGINSIVCTDIDRLSRTRKELISMQKFIKEASVELKTVQGGVIGK</sequence>
<dbReference type="SMART" id="SM00857">
    <property type="entry name" value="Resolvase"/>
    <property type="match status" value="1"/>
</dbReference>
<evidence type="ECO:0000313" key="4">
    <source>
        <dbReference type="Proteomes" id="UP000178565"/>
    </source>
</evidence>
<organism evidence="3 4">
    <name type="scientific">Candidatus Daviesbacteria bacterium RIFCSPLOWO2_01_FULL_39_12</name>
    <dbReference type="NCBI Taxonomy" id="1797785"/>
    <lineage>
        <taxon>Bacteria</taxon>
        <taxon>Candidatus Daviesiibacteriota</taxon>
    </lineage>
</organism>
<dbReference type="Proteomes" id="UP000178565">
    <property type="component" value="Unassembled WGS sequence"/>
</dbReference>
<dbReference type="Pfam" id="PF00239">
    <property type="entry name" value="Resolvase"/>
    <property type="match status" value="1"/>
</dbReference>
<name>A0A1F5KMS2_9BACT</name>
<dbReference type="GO" id="GO:0000150">
    <property type="term" value="F:DNA strand exchange activity"/>
    <property type="evidence" value="ECO:0007669"/>
    <property type="project" value="InterPro"/>
</dbReference>
<proteinExistence type="predicted"/>
<dbReference type="GO" id="GO:0003677">
    <property type="term" value="F:DNA binding"/>
    <property type="evidence" value="ECO:0007669"/>
    <property type="project" value="InterPro"/>
</dbReference>
<dbReference type="InterPro" id="IPR036162">
    <property type="entry name" value="Resolvase-like_N_sf"/>
</dbReference>
<protein>
    <recommendedName>
        <fullName evidence="2">Resolvase/invertase-type recombinase catalytic domain-containing protein</fullName>
    </recommendedName>
</protein>
<keyword evidence="1" id="KW-0472">Membrane</keyword>
<dbReference type="Gene3D" id="3.40.50.1390">
    <property type="entry name" value="Resolvase, N-terminal catalytic domain"/>
    <property type="match status" value="1"/>
</dbReference>
<dbReference type="STRING" id="1797785.A3B45_00600"/>
<dbReference type="SUPFAM" id="SSF53041">
    <property type="entry name" value="Resolvase-like"/>
    <property type="match status" value="1"/>
</dbReference>
<feature type="transmembrane region" description="Helical" evidence="1">
    <location>
        <begin position="57"/>
        <end position="77"/>
    </location>
</feature>
<evidence type="ECO:0000259" key="2">
    <source>
        <dbReference type="SMART" id="SM00857"/>
    </source>
</evidence>
<dbReference type="InterPro" id="IPR006119">
    <property type="entry name" value="Resolv_N"/>
</dbReference>
<keyword evidence="1" id="KW-1133">Transmembrane helix</keyword>
<comment type="caution">
    <text evidence="3">The sequence shown here is derived from an EMBL/GenBank/DDBJ whole genome shotgun (WGS) entry which is preliminary data.</text>
</comment>
<evidence type="ECO:0000256" key="1">
    <source>
        <dbReference type="SAM" id="Phobius"/>
    </source>
</evidence>
<gene>
    <name evidence="3" type="ORF">A3B45_00600</name>
</gene>
<feature type="domain" description="Resolvase/invertase-type recombinase catalytic" evidence="2">
    <location>
        <begin position="9"/>
        <end position="113"/>
    </location>
</feature>
<evidence type="ECO:0000313" key="3">
    <source>
        <dbReference type="EMBL" id="OGE42140.1"/>
    </source>
</evidence>
<reference evidence="3 4" key="1">
    <citation type="journal article" date="2016" name="Nat. Commun.">
        <title>Thousands of microbial genomes shed light on interconnected biogeochemical processes in an aquifer system.</title>
        <authorList>
            <person name="Anantharaman K."/>
            <person name="Brown C.T."/>
            <person name="Hug L.A."/>
            <person name="Sharon I."/>
            <person name="Castelle C.J."/>
            <person name="Probst A.J."/>
            <person name="Thomas B.C."/>
            <person name="Singh A."/>
            <person name="Wilkins M.J."/>
            <person name="Karaoz U."/>
            <person name="Brodie E.L."/>
            <person name="Williams K.H."/>
            <person name="Hubbard S.S."/>
            <person name="Banfield J.F."/>
        </authorList>
    </citation>
    <scope>NUCLEOTIDE SEQUENCE [LARGE SCALE GENOMIC DNA]</scope>
</reference>